<accession>A0A318T9P7</accession>
<dbReference type="Proteomes" id="UP000247454">
    <property type="component" value="Unassembled WGS sequence"/>
</dbReference>
<dbReference type="RefSeq" id="WP_110749053.1">
    <property type="nucleotide sequence ID" value="NZ_QJTF01000003.1"/>
</dbReference>
<proteinExistence type="predicted"/>
<name>A0A318T9P7_9HYPH</name>
<protein>
    <submittedName>
        <fullName evidence="1">Uncharacterized protein</fullName>
    </submittedName>
</protein>
<gene>
    <name evidence="1" type="ORF">C7477_103117</name>
</gene>
<organism evidence="1 2">
    <name type="scientific">Phyllobacterium leguminum</name>
    <dbReference type="NCBI Taxonomy" id="314237"/>
    <lineage>
        <taxon>Bacteria</taxon>
        <taxon>Pseudomonadati</taxon>
        <taxon>Pseudomonadota</taxon>
        <taxon>Alphaproteobacteria</taxon>
        <taxon>Hyphomicrobiales</taxon>
        <taxon>Phyllobacteriaceae</taxon>
        <taxon>Phyllobacterium</taxon>
    </lineage>
</organism>
<comment type="caution">
    <text evidence="1">The sequence shown here is derived from an EMBL/GenBank/DDBJ whole genome shotgun (WGS) entry which is preliminary data.</text>
</comment>
<dbReference type="EMBL" id="QJTF01000003">
    <property type="protein sequence ID" value="PYE89609.1"/>
    <property type="molecule type" value="Genomic_DNA"/>
</dbReference>
<dbReference type="AlphaFoldDB" id="A0A318T9P7"/>
<evidence type="ECO:0000313" key="2">
    <source>
        <dbReference type="Proteomes" id="UP000247454"/>
    </source>
</evidence>
<reference evidence="1 2" key="1">
    <citation type="submission" date="2018-06" db="EMBL/GenBank/DDBJ databases">
        <title>Genomic Encyclopedia of Type Strains, Phase III (KMG-III): the genomes of soil and plant-associated and newly described type strains.</title>
        <authorList>
            <person name="Whitman W."/>
        </authorList>
    </citation>
    <scope>NUCLEOTIDE SEQUENCE [LARGE SCALE GENOMIC DNA]</scope>
    <source>
        <strain evidence="1 2">ORS 1419</strain>
    </source>
</reference>
<dbReference type="OrthoDB" id="8451455at2"/>
<evidence type="ECO:0000313" key="1">
    <source>
        <dbReference type="EMBL" id="PYE89609.1"/>
    </source>
</evidence>
<sequence>MITMYFCYERADNGRWDAVVYRTNFGEPRVWPDNRERTKLVEVPPECIGADDEPLFGALKGRFSPPAEG</sequence>
<keyword evidence="2" id="KW-1185">Reference proteome</keyword>